<gene>
    <name evidence="3" type="ORF">C6Y08_08160</name>
    <name evidence="5" type="ORF">D6U17_02840</name>
    <name evidence="4" type="ORF">D6U18_02545</name>
    <name evidence="2" type="ORF">RI536_05685</name>
</gene>
<dbReference type="EMBL" id="JAVLAQ010000001">
    <property type="protein sequence ID" value="MDT6989594.1"/>
    <property type="molecule type" value="Genomic_DNA"/>
</dbReference>
<feature type="transmembrane region" description="Helical" evidence="1">
    <location>
        <begin position="90"/>
        <end position="111"/>
    </location>
</feature>
<evidence type="ECO:0000256" key="1">
    <source>
        <dbReference type="SAM" id="Phobius"/>
    </source>
</evidence>
<organism evidence="5 8">
    <name type="scientific">Lactiplantibacillus pentosus</name>
    <name type="common">Lactobacillus pentosus</name>
    <dbReference type="NCBI Taxonomy" id="1589"/>
    <lineage>
        <taxon>Bacteria</taxon>
        <taxon>Bacillati</taxon>
        <taxon>Bacillota</taxon>
        <taxon>Bacilli</taxon>
        <taxon>Lactobacillales</taxon>
        <taxon>Lactobacillaceae</taxon>
        <taxon>Lactiplantibacillus</taxon>
    </lineage>
</organism>
<accession>A0A2S9VJ32</accession>
<dbReference type="EMBL" id="PVOB01000139">
    <property type="protein sequence ID" value="PRO94791.1"/>
    <property type="molecule type" value="Genomic_DNA"/>
</dbReference>
<dbReference type="Proteomes" id="UP000238378">
    <property type="component" value="Unassembled WGS sequence"/>
</dbReference>
<proteinExistence type="predicted"/>
<reference evidence="2" key="3">
    <citation type="submission" date="2023-08" db="EMBL/GenBank/DDBJ databases">
        <authorList>
            <person name="Page C.A."/>
            <person name="Perez-Diaz I.M."/>
        </authorList>
    </citation>
    <scope>NUCLEOTIDE SEQUENCE</scope>
    <source>
        <strain evidence="2">7.8.46</strain>
    </source>
</reference>
<keyword evidence="6" id="KW-1185">Reference proteome</keyword>
<dbReference type="Proteomes" id="UP000276249">
    <property type="component" value="Unassembled WGS sequence"/>
</dbReference>
<feature type="transmembrane region" description="Helical" evidence="1">
    <location>
        <begin position="63"/>
        <end position="84"/>
    </location>
</feature>
<dbReference type="Proteomes" id="UP000281061">
    <property type="component" value="Unassembled WGS sequence"/>
</dbReference>
<dbReference type="Proteomes" id="UP001267003">
    <property type="component" value="Unassembled WGS sequence"/>
</dbReference>
<evidence type="ECO:0000313" key="5">
    <source>
        <dbReference type="EMBL" id="RMW56545.1"/>
    </source>
</evidence>
<evidence type="ECO:0000313" key="2">
    <source>
        <dbReference type="EMBL" id="MDT6989594.1"/>
    </source>
</evidence>
<name>A0A2S9VJ32_LACPE</name>
<keyword evidence="1" id="KW-0472">Membrane</keyword>
<evidence type="ECO:0000313" key="8">
    <source>
        <dbReference type="Proteomes" id="UP000281061"/>
    </source>
</evidence>
<dbReference type="EMBL" id="RDCJ01000032">
    <property type="protein sequence ID" value="RMW51010.1"/>
    <property type="molecule type" value="Genomic_DNA"/>
</dbReference>
<evidence type="ECO:0000313" key="4">
    <source>
        <dbReference type="EMBL" id="RMW51010.1"/>
    </source>
</evidence>
<sequence length="173" mass="20399">MDTTQFLFFVWIMFLAIFILSLLFALFTPKVFTYTSQNSKSKQLIRKILITNPIREYRRQLKISILFSTLGLIVMWIGIILFAFKFETVSLFLLAIASASYIFIGVVTPYYEYKYWSRAEKEEFGTLPHKSFIKLMTFRTICTITLTLLFLLPAIFNSEFHDILFNILFNIFS</sequence>
<keyword evidence="1" id="KW-1133">Transmembrane helix</keyword>
<keyword evidence="1" id="KW-0812">Transmembrane</keyword>
<dbReference type="AlphaFoldDB" id="A0A2S9VJ32"/>
<reference evidence="3 6" key="1">
    <citation type="submission" date="2018-03" db="EMBL/GenBank/DDBJ databases">
        <title>Draft Genome Sequences of six Lactobacillus pentosus Strains Isolated from Brines of Traditionally Fermented Spanish-Style Green Table Olives.</title>
        <authorList>
            <person name="Calero-Delgado B."/>
            <person name="Martin-Platero A.M."/>
            <person name="Perez-Pulido A.J."/>
            <person name="Benitez-Cabello A."/>
            <person name="Casimiro-Soriguer C.S."/>
            <person name="Martinez-Bueno M."/>
            <person name="Arroyo-Lopez F.N."/>
            <person name="Rodriguez-Gomez F."/>
            <person name="Bautista-Gallego J."/>
            <person name="Garrido-Fernandez A."/>
            <person name="Jimenez-Diaz R."/>
        </authorList>
    </citation>
    <scope>NUCLEOTIDE SEQUENCE [LARGE SCALE GENOMIC DNA]</scope>
    <source>
        <strain evidence="3 6">IG2</strain>
    </source>
</reference>
<evidence type="ECO:0000313" key="7">
    <source>
        <dbReference type="Proteomes" id="UP000276249"/>
    </source>
</evidence>
<reference evidence="7 8" key="2">
    <citation type="submission" date="2018-10" db="EMBL/GenBank/DDBJ databases">
        <title>Genome sequences of five Lactobacillus pentosus strains isolated from brines of traditionally fermented spanish-style green table olives and differences between them.</title>
        <authorList>
            <person name="Jimenez Diaz R."/>
        </authorList>
    </citation>
    <scope>NUCLEOTIDE SEQUENCE [LARGE SCALE GENOMIC DNA]</scope>
    <source>
        <strain evidence="4 7">IG10</strain>
        <strain evidence="5 8">IG8</strain>
    </source>
</reference>
<evidence type="ECO:0000313" key="3">
    <source>
        <dbReference type="EMBL" id="PRO94791.1"/>
    </source>
</evidence>
<dbReference type="RefSeq" id="WP_088770553.1">
    <property type="nucleotide sequence ID" value="NZ_CP022130.1"/>
</dbReference>
<evidence type="ECO:0000313" key="6">
    <source>
        <dbReference type="Proteomes" id="UP000238378"/>
    </source>
</evidence>
<comment type="caution">
    <text evidence="5">The sequence shown here is derived from an EMBL/GenBank/DDBJ whole genome shotgun (WGS) entry which is preliminary data.</text>
</comment>
<feature type="transmembrane region" description="Helical" evidence="1">
    <location>
        <begin position="6"/>
        <end position="27"/>
    </location>
</feature>
<protein>
    <submittedName>
        <fullName evidence="5">Uncharacterized protein</fullName>
    </submittedName>
</protein>
<dbReference type="EMBL" id="RDCL01000033">
    <property type="protein sequence ID" value="RMW56545.1"/>
    <property type="molecule type" value="Genomic_DNA"/>
</dbReference>
<feature type="transmembrane region" description="Helical" evidence="1">
    <location>
        <begin position="132"/>
        <end position="156"/>
    </location>
</feature>